<evidence type="ECO:0000313" key="1">
    <source>
        <dbReference type="EMBL" id="GGB85666.1"/>
    </source>
</evidence>
<comment type="caution">
    <text evidence="1">The sequence shown here is derived from an EMBL/GenBank/DDBJ whole genome shotgun (WGS) entry which is preliminary data.</text>
</comment>
<keyword evidence="2" id="KW-1185">Reference proteome</keyword>
<dbReference type="EMBL" id="BMJE01000008">
    <property type="protein sequence ID" value="GGB85666.1"/>
    <property type="molecule type" value="Genomic_DNA"/>
</dbReference>
<dbReference type="RefSeq" id="WP_188621860.1">
    <property type="nucleotide sequence ID" value="NZ_BMJE01000008.1"/>
</dbReference>
<accession>A0ABQ1K618</accession>
<dbReference type="Gene3D" id="2.30.30.40">
    <property type="entry name" value="SH3 Domains"/>
    <property type="match status" value="1"/>
</dbReference>
<evidence type="ECO:0008006" key="3">
    <source>
        <dbReference type="Google" id="ProtNLM"/>
    </source>
</evidence>
<organism evidence="1 2">
    <name type="scientific">Flavobacterium suaedae</name>
    <dbReference type="NCBI Taxonomy" id="1767027"/>
    <lineage>
        <taxon>Bacteria</taxon>
        <taxon>Pseudomonadati</taxon>
        <taxon>Bacteroidota</taxon>
        <taxon>Flavobacteriia</taxon>
        <taxon>Flavobacteriales</taxon>
        <taxon>Flavobacteriaceae</taxon>
        <taxon>Flavobacterium</taxon>
    </lineage>
</organism>
<proteinExistence type="predicted"/>
<gene>
    <name evidence="1" type="ORF">GCM10007424_27170</name>
</gene>
<protein>
    <recommendedName>
        <fullName evidence="3">SH3 domain-containing protein</fullName>
    </recommendedName>
</protein>
<sequence length="244" mass="28538">MHTKQFLLIVFILFSSIIHAEWKPAIIKDKDGYTNIRKEAKLTSEIVTTVKNGEIFYCNYSSNEEWIAVMFETITDKSFKQRKGYIHKSRISLLENLNTIKQKQIISKAFYQQRDYALAFHKNISSQKLRRKVEINHEALYLPTLDLLPIYYCKTNDVEIIKLFFSVLWADRASASEVPSWALGKCFVCSPKVISREIKNIKNIEKRTSILYDLEFGLNNLGYINKNGKCNYPQYLKLVKELSE</sequence>
<name>A0ABQ1K618_9FLAO</name>
<dbReference type="Proteomes" id="UP000615760">
    <property type="component" value="Unassembled WGS sequence"/>
</dbReference>
<evidence type="ECO:0000313" key="2">
    <source>
        <dbReference type="Proteomes" id="UP000615760"/>
    </source>
</evidence>
<reference evidence="2" key="1">
    <citation type="journal article" date="2019" name="Int. J. Syst. Evol. Microbiol.">
        <title>The Global Catalogue of Microorganisms (GCM) 10K type strain sequencing project: providing services to taxonomists for standard genome sequencing and annotation.</title>
        <authorList>
            <consortium name="The Broad Institute Genomics Platform"/>
            <consortium name="The Broad Institute Genome Sequencing Center for Infectious Disease"/>
            <person name="Wu L."/>
            <person name="Ma J."/>
        </authorList>
    </citation>
    <scope>NUCLEOTIDE SEQUENCE [LARGE SCALE GENOMIC DNA]</scope>
    <source>
        <strain evidence="2">CGMCC 1.15461</strain>
    </source>
</reference>